<gene>
    <name evidence="3" type="ORF">UW92_C0037G0008</name>
</gene>
<reference evidence="3 4" key="1">
    <citation type="journal article" date="2015" name="Nature">
        <title>rRNA introns, odd ribosomes, and small enigmatic genomes across a large radiation of phyla.</title>
        <authorList>
            <person name="Brown C.T."/>
            <person name="Hug L.A."/>
            <person name="Thomas B.C."/>
            <person name="Sharon I."/>
            <person name="Castelle C.J."/>
            <person name="Singh A."/>
            <person name="Wilkins M.J."/>
            <person name="Williams K.H."/>
            <person name="Banfield J.F."/>
        </authorList>
    </citation>
    <scope>NUCLEOTIDE SEQUENCE [LARGE SCALE GENOMIC DNA]</scope>
</reference>
<dbReference type="AlphaFoldDB" id="A0A0G1P2D5"/>
<evidence type="ECO:0000313" key="3">
    <source>
        <dbReference type="EMBL" id="KKT90524.1"/>
    </source>
</evidence>
<proteinExistence type="predicted"/>
<dbReference type="PANTHER" id="PTHR39157">
    <property type="entry name" value="INTEGRAL MEMBRANE PROTEIN-RELATED"/>
    <property type="match status" value="1"/>
</dbReference>
<dbReference type="InterPro" id="IPR007301">
    <property type="entry name" value="DoxD"/>
</dbReference>
<dbReference type="PANTHER" id="PTHR39157:SF1">
    <property type="entry name" value="DOXX FAMILY PROTEIN"/>
    <property type="match status" value="1"/>
</dbReference>
<dbReference type="Pfam" id="PF04173">
    <property type="entry name" value="DoxD"/>
    <property type="match status" value="1"/>
</dbReference>
<evidence type="ECO:0000256" key="1">
    <source>
        <dbReference type="SAM" id="Phobius"/>
    </source>
</evidence>
<feature type="transmembrane region" description="Helical" evidence="1">
    <location>
        <begin position="95"/>
        <end position="124"/>
    </location>
</feature>
<keyword evidence="1" id="KW-0812">Transmembrane</keyword>
<comment type="caution">
    <text evidence="3">The sequence shown here is derived from an EMBL/GenBank/DDBJ whole genome shotgun (WGS) entry which is preliminary data.</text>
</comment>
<dbReference type="EMBL" id="LCKF01000037">
    <property type="protein sequence ID" value="KKT90524.1"/>
    <property type="molecule type" value="Genomic_DNA"/>
</dbReference>
<feature type="domain" description="TQO small subunit DoxD" evidence="2">
    <location>
        <begin position="27"/>
        <end position="135"/>
    </location>
</feature>
<accession>A0A0G1P2D5</accession>
<protein>
    <submittedName>
        <fullName evidence="3">DoxX family protein</fullName>
    </submittedName>
</protein>
<name>A0A0G1P2D5_9BACT</name>
<keyword evidence="1" id="KW-1133">Transmembrane helix</keyword>
<organism evidence="3 4">
    <name type="scientific">Candidatus Jorgensenbacteria bacterium GW2011_GWA2_45_13</name>
    <dbReference type="NCBI Taxonomy" id="1618662"/>
    <lineage>
        <taxon>Bacteria</taxon>
        <taxon>Candidatus Joergenseniibacteriota</taxon>
    </lineage>
</organism>
<feature type="transmembrane region" description="Helical" evidence="1">
    <location>
        <begin position="131"/>
        <end position="154"/>
    </location>
</feature>
<evidence type="ECO:0000259" key="2">
    <source>
        <dbReference type="Pfam" id="PF04173"/>
    </source>
</evidence>
<sequence>MQKDILIPEPKLSKLLFADTRFAWVWLFVRFYVGWEWLTAGWEKVYSSAWVGPDAGGALKGFLVGALQKVSGAHPDVQEWYAAFLNNVVMPNASFFSHLVAFGEVLVGVALIIGIFTGVAAFFGSFMNMNYLLAGTVSSNPILFFFSLFLILAWR</sequence>
<evidence type="ECO:0000313" key="4">
    <source>
        <dbReference type="Proteomes" id="UP000033966"/>
    </source>
</evidence>
<feature type="non-terminal residue" evidence="3">
    <location>
        <position position="155"/>
    </location>
</feature>
<dbReference type="Proteomes" id="UP000033966">
    <property type="component" value="Unassembled WGS sequence"/>
</dbReference>
<keyword evidence="1" id="KW-0472">Membrane</keyword>